<accession>A0A7J7ZJ03</accession>
<evidence type="ECO:0000313" key="2">
    <source>
        <dbReference type="EMBL" id="KAF6374247.1"/>
    </source>
</evidence>
<evidence type="ECO:0000256" key="1">
    <source>
        <dbReference type="SAM" id="SignalP"/>
    </source>
</evidence>
<dbReference type="AlphaFoldDB" id="A0A7J7ZJ03"/>
<organism evidence="2 3">
    <name type="scientific">Pipistrellus kuhlii</name>
    <name type="common">Kuhl's pipistrelle</name>
    <dbReference type="NCBI Taxonomy" id="59472"/>
    <lineage>
        <taxon>Eukaryota</taxon>
        <taxon>Metazoa</taxon>
        <taxon>Chordata</taxon>
        <taxon>Craniata</taxon>
        <taxon>Vertebrata</taxon>
        <taxon>Euteleostomi</taxon>
        <taxon>Mammalia</taxon>
        <taxon>Eutheria</taxon>
        <taxon>Laurasiatheria</taxon>
        <taxon>Chiroptera</taxon>
        <taxon>Yangochiroptera</taxon>
        <taxon>Vespertilionidae</taxon>
        <taxon>Pipistrellus</taxon>
    </lineage>
</organism>
<evidence type="ECO:0000313" key="3">
    <source>
        <dbReference type="Proteomes" id="UP000558488"/>
    </source>
</evidence>
<comment type="caution">
    <text evidence="2">The sequence shown here is derived from an EMBL/GenBank/DDBJ whole genome shotgun (WGS) entry which is preliminary data.</text>
</comment>
<gene>
    <name evidence="2" type="ORF">mPipKuh1_009471</name>
</gene>
<keyword evidence="1" id="KW-0732">Signal</keyword>
<feature type="chain" id="PRO_5029785059" evidence="1">
    <location>
        <begin position="20"/>
        <end position="123"/>
    </location>
</feature>
<feature type="signal peptide" evidence="1">
    <location>
        <begin position="1"/>
        <end position="19"/>
    </location>
</feature>
<name>A0A7J7ZJ03_PIPKU</name>
<reference evidence="2 3" key="1">
    <citation type="journal article" date="2020" name="Nature">
        <title>Six reference-quality genomes reveal evolution of bat adaptations.</title>
        <authorList>
            <person name="Jebb D."/>
            <person name="Huang Z."/>
            <person name="Pippel M."/>
            <person name="Hughes G.M."/>
            <person name="Lavrichenko K."/>
            <person name="Devanna P."/>
            <person name="Winkler S."/>
            <person name="Jermiin L.S."/>
            <person name="Skirmuntt E.C."/>
            <person name="Katzourakis A."/>
            <person name="Burkitt-Gray L."/>
            <person name="Ray D.A."/>
            <person name="Sullivan K.A.M."/>
            <person name="Roscito J.G."/>
            <person name="Kirilenko B.M."/>
            <person name="Davalos L.M."/>
            <person name="Corthals A.P."/>
            <person name="Power M.L."/>
            <person name="Jones G."/>
            <person name="Ransome R.D."/>
            <person name="Dechmann D.K.N."/>
            <person name="Locatelli A.G."/>
            <person name="Puechmaille S.J."/>
            <person name="Fedrigo O."/>
            <person name="Jarvis E.D."/>
            <person name="Hiller M."/>
            <person name="Vernes S.C."/>
            <person name="Myers E.W."/>
            <person name="Teeling E.C."/>
        </authorList>
    </citation>
    <scope>NUCLEOTIDE SEQUENCE [LARGE SCALE GENOMIC DNA]</scope>
    <source>
        <strain evidence="2">MPipKuh1</strain>
        <tissue evidence="2">Flight muscle</tissue>
    </source>
</reference>
<dbReference type="Proteomes" id="UP000558488">
    <property type="component" value="Unassembled WGS sequence"/>
</dbReference>
<keyword evidence="3" id="KW-1185">Reference proteome</keyword>
<protein>
    <submittedName>
        <fullName evidence="2">Uncharacterized protein</fullName>
    </submittedName>
</protein>
<sequence length="123" mass="13536">MKEIVPLMSLLHFLPTTNGLSIPISESMTGDKDDSRSILSNFILLINLVTSGYCDTSPTSNNFAIKAFLSEVPAGSNLSSTPTFEVKSKIWFPSNKENITSHTHLRAGDNVDIWEIAFMMILA</sequence>
<dbReference type="EMBL" id="JACAGB010000003">
    <property type="protein sequence ID" value="KAF6374247.1"/>
    <property type="molecule type" value="Genomic_DNA"/>
</dbReference>
<proteinExistence type="predicted"/>